<dbReference type="Pfam" id="PF13344">
    <property type="entry name" value="Hydrolase_6"/>
    <property type="match status" value="1"/>
</dbReference>
<dbReference type="GO" id="GO:0008253">
    <property type="term" value="F:5'-nucleotidase activity"/>
    <property type="evidence" value="ECO:0007669"/>
    <property type="project" value="UniProtKB-EC"/>
</dbReference>
<protein>
    <submittedName>
        <fullName evidence="1">Ribonucleotide monophosphatase NagD</fullName>
        <ecNumber evidence="1">3.1.3.5</ecNumber>
    </submittedName>
</protein>
<dbReference type="Pfam" id="PF13242">
    <property type="entry name" value="Hydrolase_like"/>
    <property type="match status" value="1"/>
</dbReference>
<keyword evidence="2" id="KW-1185">Reference proteome</keyword>
<evidence type="ECO:0000313" key="2">
    <source>
        <dbReference type="Proteomes" id="UP000188181"/>
    </source>
</evidence>
<dbReference type="RefSeq" id="WP_146682591.1">
    <property type="nucleotide sequence ID" value="NZ_CP019646.1"/>
</dbReference>
<dbReference type="OrthoDB" id="9810449at2"/>
<dbReference type="InterPro" id="IPR036412">
    <property type="entry name" value="HAD-like_sf"/>
</dbReference>
<accession>A0A1Q2MDC3</accession>
<dbReference type="Proteomes" id="UP000188181">
    <property type="component" value="Chromosome"/>
</dbReference>
<dbReference type="AlphaFoldDB" id="A0A1Q2MDC3"/>
<sequence>MKKITNEKLFDWFRDNRGEFDAVVFDIDGVLLLNHRVTPGSKEFLNYLRGNDIPYSLLTNDGCNSPEEKISHLLADGLRFETEEIISCGHGLEALALEPGAKDKPYYVMGSLGEPCYAETAGLKVIRDVEKIHECGGVIIGERRFDWQLTINAAVNFFRVNPSAGLIVPNPDFYFPVGHGNIELAPGAIALMIRDILATQKINIQPRYLGKPYQVIYEINHRHLETRSRRSIPKNRVLMVGDSMLSDIPGAVDFGYRSALMLSGITKLENLDLFERQPDYIFNAIG</sequence>
<dbReference type="EMBL" id="CP019646">
    <property type="protein sequence ID" value="AQQ70317.1"/>
    <property type="molecule type" value="Genomic_DNA"/>
</dbReference>
<dbReference type="EC" id="3.1.3.5" evidence="1"/>
<dbReference type="Gene3D" id="3.40.50.1000">
    <property type="entry name" value="HAD superfamily/HAD-like"/>
    <property type="match status" value="2"/>
</dbReference>
<dbReference type="PANTHER" id="PTHR19288:SF46">
    <property type="entry name" value="HALOACID DEHALOGENASE-LIKE HYDROLASE DOMAIN-CONTAINING PROTEIN 2"/>
    <property type="match status" value="1"/>
</dbReference>
<dbReference type="InterPro" id="IPR023214">
    <property type="entry name" value="HAD_sf"/>
</dbReference>
<dbReference type="PANTHER" id="PTHR19288">
    <property type="entry name" value="4-NITROPHENYLPHOSPHATASE-RELATED"/>
    <property type="match status" value="1"/>
</dbReference>
<name>A0A1Q2MDC3_9BACT</name>
<dbReference type="SUPFAM" id="SSF56784">
    <property type="entry name" value="HAD-like"/>
    <property type="match status" value="1"/>
</dbReference>
<dbReference type="NCBIfam" id="TIGR01460">
    <property type="entry name" value="HAD-SF-IIA"/>
    <property type="match status" value="1"/>
</dbReference>
<organism evidence="1 2">
    <name type="scientific">Limihaloglobus sulfuriphilus</name>
    <dbReference type="NCBI Taxonomy" id="1851148"/>
    <lineage>
        <taxon>Bacteria</taxon>
        <taxon>Pseudomonadati</taxon>
        <taxon>Planctomycetota</taxon>
        <taxon>Phycisphaerae</taxon>
        <taxon>Sedimentisphaerales</taxon>
        <taxon>Sedimentisphaeraceae</taxon>
        <taxon>Limihaloglobus</taxon>
    </lineage>
</organism>
<proteinExistence type="predicted"/>
<gene>
    <name evidence="1" type="primary">nagD</name>
    <name evidence="1" type="ORF">SMSP2_00661</name>
</gene>
<keyword evidence="1" id="KW-0378">Hydrolase</keyword>
<dbReference type="KEGG" id="pbas:SMSP2_00661"/>
<evidence type="ECO:0000313" key="1">
    <source>
        <dbReference type="EMBL" id="AQQ70317.1"/>
    </source>
</evidence>
<dbReference type="GO" id="GO:0005737">
    <property type="term" value="C:cytoplasm"/>
    <property type="evidence" value="ECO:0007669"/>
    <property type="project" value="TreeGrafter"/>
</dbReference>
<reference evidence="2" key="1">
    <citation type="submission" date="2017-02" db="EMBL/GenBank/DDBJ databases">
        <title>Comparative genomics and description of representatives of a novel lineage of planctomycetes thriving in anoxic sediments.</title>
        <authorList>
            <person name="Spring S."/>
            <person name="Bunk B."/>
            <person name="Sproer C."/>
        </authorList>
    </citation>
    <scope>NUCLEOTIDE SEQUENCE [LARGE SCALE GENOMIC DNA]</scope>
    <source>
        <strain evidence="2">SM-Chi-D1</strain>
    </source>
</reference>
<dbReference type="InterPro" id="IPR006357">
    <property type="entry name" value="HAD-SF_hydro_IIA"/>
</dbReference>